<organism evidence="14 15">
    <name type="scientific">Cryptotermes secundus</name>
    <dbReference type="NCBI Taxonomy" id="105785"/>
    <lineage>
        <taxon>Eukaryota</taxon>
        <taxon>Metazoa</taxon>
        <taxon>Ecdysozoa</taxon>
        <taxon>Arthropoda</taxon>
        <taxon>Hexapoda</taxon>
        <taxon>Insecta</taxon>
        <taxon>Pterygota</taxon>
        <taxon>Neoptera</taxon>
        <taxon>Polyneoptera</taxon>
        <taxon>Dictyoptera</taxon>
        <taxon>Blattodea</taxon>
        <taxon>Blattoidea</taxon>
        <taxon>Termitoidae</taxon>
        <taxon>Kalotermitidae</taxon>
        <taxon>Cryptotermitinae</taxon>
        <taxon>Cryptotermes</taxon>
    </lineage>
</organism>
<keyword evidence="6" id="KW-0833">Ubl conjugation pathway</keyword>
<sequence length="221" mass="25395">MVQPHESASTSVPCKLAHPRLSSSGSVCRICHEDDTSENLISPCECTGTLGLVHRKCLEKWLSASNTTECEICKHQFNTRRYQRSIWQWFQSHRGLGCHQGFYLDVLCLLILTPPCLVSIYLCAMWAAVYMEDRFWEATGLASLCFFLLLTYSLWVAVTVRFHWMVMRRWQGMNQIIRLTDLQRCHPASRGQQRTEVNNNGILEQENTSGSSQVFEMNTPV</sequence>
<dbReference type="SMART" id="SM00744">
    <property type="entry name" value="RINGv"/>
    <property type="match status" value="1"/>
</dbReference>
<evidence type="ECO:0000256" key="6">
    <source>
        <dbReference type="ARBA" id="ARBA00022786"/>
    </source>
</evidence>
<dbReference type="PANTHER" id="PTHR46065">
    <property type="entry name" value="E3 UBIQUITIN-PROTEIN LIGASE MARCH 2/3 FAMILY MEMBER"/>
    <property type="match status" value="1"/>
</dbReference>
<evidence type="ECO:0000256" key="8">
    <source>
        <dbReference type="ARBA" id="ARBA00022989"/>
    </source>
</evidence>
<dbReference type="SUPFAM" id="SSF57850">
    <property type="entry name" value="RING/U-box"/>
    <property type="match status" value="1"/>
</dbReference>
<dbReference type="GO" id="GO:0004842">
    <property type="term" value="F:ubiquitin-protein transferase activity"/>
    <property type="evidence" value="ECO:0007669"/>
    <property type="project" value="TreeGrafter"/>
</dbReference>
<dbReference type="InterPro" id="IPR013083">
    <property type="entry name" value="Znf_RING/FYVE/PHD"/>
</dbReference>
<dbReference type="OrthoDB" id="273089at2759"/>
<evidence type="ECO:0000256" key="1">
    <source>
        <dbReference type="ARBA" id="ARBA00004141"/>
    </source>
</evidence>
<evidence type="ECO:0000256" key="2">
    <source>
        <dbReference type="ARBA" id="ARBA00022679"/>
    </source>
</evidence>
<evidence type="ECO:0000256" key="10">
    <source>
        <dbReference type="PROSITE-ProRule" id="PRU00175"/>
    </source>
</evidence>
<name>A0A2J7QFP9_9NEOP</name>
<dbReference type="Proteomes" id="UP000235965">
    <property type="component" value="Unassembled WGS sequence"/>
</dbReference>
<keyword evidence="8 11" id="KW-1133">Transmembrane helix</keyword>
<dbReference type="InParanoid" id="A0A2J7QFP9"/>
<dbReference type="GO" id="GO:0016567">
    <property type="term" value="P:protein ubiquitination"/>
    <property type="evidence" value="ECO:0007669"/>
    <property type="project" value="TreeGrafter"/>
</dbReference>
<evidence type="ECO:0000259" key="13">
    <source>
        <dbReference type="PROSITE" id="PS51292"/>
    </source>
</evidence>
<keyword evidence="4" id="KW-0479">Metal-binding</keyword>
<proteinExistence type="predicted"/>
<dbReference type="EMBL" id="NEVH01014856">
    <property type="protein sequence ID" value="PNF27402.1"/>
    <property type="molecule type" value="Genomic_DNA"/>
</dbReference>
<evidence type="ECO:0000256" key="7">
    <source>
        <dbReference type="ARBA" id="ARBA00022833"/>
    </source>
</evidence>
<dbReference type="GO" id="GO:0016020">
    <property type="term" value="C:membrane"/>
    <property type="evidence" value="ECO:0007669"/>
    <property type="project" value="UniProtKB-SubCell"/>
</dbReference>
<dbReference type="PROSITE" id="PS51292">
    <property type="entry name" value="ZF_RING_CH"/>
    <property type="match status" value="1"/>
</dbReference>
<dbReference type="InterPro" id="IPR011016">
    <property type="entry name" value="Znf_RING-CH"/>
</dbReference>
<evidence type="ECO:0000259" key="12">
    <source>
        <dbReference type="PROSITE" id="PS50089"/>
    </source>
</evidence>
<dbReference type="PROSITE" id="PS50089">
    <property type="entry name" value="ZF_RING_2"/>
    <property type="match status" value="1"/>
</dbReference>
<evidence type="ECO:0000256" key="4">
    <source>
        <dbReference type="ARBA" id="ARBA00022723"/>
    </source>
</evidence>
<gene>
    <name evidence="14" type="ORF">B7P43_G17266</name>
</gene>
<dbReference type="PANTHER" id="PTHR46065:SF3">
    <property type="entry name" value="FI20425P1"/>
    <property type="match status" value="1"/>
</dbReference>
<keyword evidence="2" id="KW-0808">Transferase</keyword>
<keyword evidence="15" id="KW-1185">Reference proteome</keyword>
<evidence type="ECO:0000313" key="14">
    <source>
        <dbReference type="EMBL" id="PNF27402.1"/>
    </source>
</evidence>
<evidence type="ECO:0000256" key="11">
    <source>
        <dbReference type="SAM" id="Phobius"/>
    </source>
</evidence>
<accession>A0A2J7QFP9</accession>
<feature type="domain" description="RING-type" evidence="12">
    <location>
        <begin position="28"/>
        <end position="74"/>
    </location>
</feature>
<evidence type="ECO:0000313" key="15">
    <source>
        <dbReference type="Proteomes" id="UP000235965"/>
    </source>
</evidence>
<keyword evidence="5 10" id="KW-0863">Zinc-finger</keyword>
<reference evidence="14 15" key="1">
    <citation type="submission" date="2017-12" db="EMBL/GenBank/DDBJ databases">
        <title>Hemimetabolous genomes reveal molecular basis of termite eusociality.</title>
        <authorList>
            <person name="Harrison M.C."/>
            <person name="Jongepier E."/>
            <person name="Robertson H.M."/>
            <person name="Arning N."/>
            <person name="Bitard-Feildel T."/>
            <person name="Chao H."/>
            <person name="Childers C.P."/>
            <person name="Dinh H."/>
            <person name="Doddapaneni H."/>
            <person name="Dugan S."/>
            <person name="Gowin J."/>
            <person name="Greiner C."/>
            <person name="Han Y."/>
            <person name="Hu H."/>
            <person name="Hughes D.S.T."/>
            <person name="Huylmans A.-K."/>
            <person name="Kemena C."/>
            <person name="Kremer L.P.M."/>
            <person name="Lee S.L."/>
            <person name="Lopez-Ezquerra A."/>
            <person name="Mallet L."/>
            <person name="Monroy-Kuhn J.M."/>
            <person name="Moser A."/>
            <person name="Murali S.C."/>
            <person name="Muzny D.M."/>
            <person name="Otani S."/>
            <person name="Piulachs M.-D."/>
            <person name="Poelchau M."/>
            <person name="Qu J."/>
            <person name="Schaub F."/>
            <person name="Wada-Katsumata A."/>
            <person name="Worley K.C."/>
            <person name="Xie Q."/>
            <person name="Ylla G."/>
            <person name="Poulsen M."/>
            <person name="Gibbs R.A."/>
            <person name="Schal C."/>
            <person name="Richards S."/>
            <person name="Belles X."/>
            <person name="Korb J."/>
            <person name="Bornberg-Bauer E."/>
        </authorList>
    </citation>
    <scope>NUCLEOTIDE SEQUENCE [LARGE SCALE GENOMIC DNA]</scope>
    <source>
        <tissue evidence="14">Whole body</tissue>
    </source>
</reference>
<keyword evidence="7" id="KW-0862">Zinc</keyword>
<dbReference type="STRING" id="105785.A0A2J7QFP9"/>
<evidence type="ECO:0000256" key="5">
    <source>
        <dbReference type="ARBA" id="ARBA00022771"/>
    </source>
</evidence>
<feature type="transmembrane region" description="Helical" evidence="11">
    <location>
        <begin position="102"/>
        <end position="129"/>
    </location>
</feature>
<dbReference type="CDD" id="cd16699">
    <property type="entry name" value="RING_CH-C4HC3_MARCH2-like"/>
    <property type="match status" value="1"/>
</dbReference>
<dbReference type="InterPro" id="IPR001841">
    <property type="entry name" value="Znf_RING"/>
</dbReference>
<dbReference type="Pfam" id="PF12906">
    <property type="entry name" value="RINGv"/>
    <property type="match status" value="1"/>
</dbReference>
<keyword evidence="3 11" id="KW-0812">Transmembrane</keyword>
<protein>
    <submittedName>
        <fullName evidence="14">Uncharacterized protein</fullName>
    </submittedName>
</protein>
<comment type="caution">
    <text evidence="14">The sequence shown here is derived from an EMBL/GenBank/DDBJ whole genome shotgun (WGS) entry which is preliminary data.</text>
</comment>
<dbReference type="AlphaFoldDB" id="A0A2J7QFP9"/>
<dbReference type="Gene3D" id="3.30.40.10">
    <property type="entry name" value="Zinc/RING finger domain, C3HC4 (zinc finger)"/>
    <property type="match status" value="1"/>
</dbReference>
<evidence type="ECO:0000256" key="3">
    <source>
        <dbReference type="ARBA" id="ARBA00022692"/>
    </source>
</evidence>
<keyword evidence="9 11" id="KW-0472">Membrane</keyword>
<feature type="transmembrane region" description="Helical" evidence="11">
    <location>
        <begin position="141"/>
        <end position="164"/>
    </location>
</feature>
<comment type="subcellular location">
    <subcellularLocation>
        <location evidence="1">Membrane</location>
        <topology evidence="1">Multi-pass membrane protein</topology>
    </subcellularLocation>
</comment>
<feature type="domain" description="RING-CH-type" evidence="13">
    <location>
        <begin position="20"/>
        <end position="80"/>
    </location>
</feature>
<evidence type="ECO:0000256" key="9">
    <source>
        <dbReference type="ARBA" id="ARBA00023136"/>
    </source>
</evidence>
<dbReference type="GO" id="GO:0008270">
    <property type="term" value="F:zinc ion binding"/>
    <property type="evidence" value="ECO:0007669"/>
    <property type="project" value="UniProtKB-KW"/>
</dbReference>